<gene>
    <name evidence="3" type="ORF">PG2071B_1566</name>
</gene>
<protein>
    <submittedName>
        <fullName evidence="3">Tail protein</fullName>
    </submittedName>
</protein>
<dbReference type="AlphaFoldDB" id="A0A4Q5A3C7"/>
<dbReference type="Proteomes" id="UP000291187">
    <property type="component" value="Unassembled WGS sequence"/>
</dbReference>
<name>A0A4Q5A3C7_9BIFI</name>
<keyword evidence="1" id="KW-0812">Transmembrane</keyword>
<keyword evidence="1" id="KW-1133">Transmembrane helix</keyword>
<organism evidence="3 4">
    <name type="scientific">Bifidobacterium pseudolongum subsp. globosum</name>
    <dbReference type="NCBI Taxonomy" id="1690"/>
    <lineage>
        <taxon>Bacteria</taxon>
        <taxon>Bacillati</taxon>
        <taxon>Actinomycetota</taxon>
        <taxon>Actinomycetes</taxon>
        <taxon>Bifidobacteriales</taxon>
        <taxon>Bifidobacteriaceae</taxon>
        <taxon>Bifidobacterium</taxon>
    </lineage>
</organism>
<dbReference type="Gene3D" id="1.20.120.20">
    <property type="entry name" value="Apolipoprotein"/>
    <property type="match status" value="1"/>
</dbReference>
<dbReference type="Pfam" id="PF20155">
    <property type="entry name" value="TMP_3"/>
    <property type="match status" value="1"/>
</dbReference>
<dbReference type="RefSeq" id="WP_165362266.1">
    <property type="nucleotide sequence ID" value="NZ_RYUM01000023.1"/>
</dbReference>
<reference evidence="3 4" key="1">
    <citation type="submission" date="2018-12" db="EMBL/GenBank/DDBJ databases">
        <title>Unveiling genomic diversity among members of the Bifidobacterium pseudolongum species, a widely distributed gut commensal of the animal kingdom.</title>
        <authorList>
            <person name="Lugli G.A."/>
            <person name="Duranti S."/>
            <person name="Albert K."/>
            <person name="Mancabelli L."/>
            <person name="Napoli S."/>
            <person name="Viappiani A."/>
            <person name="Anzalone R."/>
            <person name="Longhi G."/>
            <person name="Milani C."/>
            <person name="Turroni F."/>
            <person name="Alessandri G."/>
            <person name="Sela D.A."/>
            <person name="Van Sinderen D."/>
            <person name="Ventura M."/>
        </authorList>
    </citation>
    <scope>NUCLEOTIDE SEQUENCE [LARGE SCALE GENOMIC DNA]</scope>
    <source>
        <strain evidence="3 4">2071B</strain>
    </source>
</reference>
<sequence length="810" mass="86183">MAHSVIMSVRITGNATDAQKAFSKTATKAAALGTVLGNLATKGVAKVWDTVKGFTKDVFDMSDATDKFKSTMKFAGLDTSAIDRATKATRKYADVTVYELGDIQNTCAQLAANGIKDYVGLTEAAGNLNAVAGGNAETFKSVAMVMTQTAGAGKLTTENWNQLSDAIPGASGKLQEALLKNGAYTGDFREAMAKGMITADEFNKAIMQLGMSDAAKEAAASTATMEGAFGNLEAAIVGGLTDAFDLIKPTVTNAIGAAGDLITDFSKQAVAGLQAAGKWIMETAEQISKTGAFDRARQVWDTVCDTGQRLWQTAQTIADKIGALFSNMSGGASVGETLGNAFNGALGVIDAVAGALGKIADWATNHAELIIGALVGIGAGMGAFKAYTLINSFVQAMKGVQLATKAAELAQAAYNVVLNANPIGIVITALAALVAGLTYFFTQTETGRAAWAAFTQFLTDAWNNVCAVFQIVCDAIGSAWQAICDWVQTAWQAVVDWFTPILETLKGIFEVVCSVIQGYWDVAGEYVRAIWYTVKDAIQTVVNIIKGIFDVVCAVIRGDWQAAGDAIKGIWENIKGFFERTLERIKTMFSNICSAIQSAWQGAGDGVRRIWEGIKAFFGNLCNGVRGFFNGLGNGIRTIFTNAGNGVKSAWNGVLSWFRNLPQSIMNIFSNAGQWLWNAGSNIINGLWNGLKSAWNNVTGWVSGLGDWIASHKGPESYDRQLLVTNGRLIMQGFAKGLTSGFDKDVQRAISGVNGKLKTMPLSVTAAYEMGAGKDTRPNVTVNINGKLLDEESTAAELRRILDDYEARRR</sequence>
<keyword evidence="1" id="KW-0472">Membrane</keyword>
<dbReference type="EMBL" id="RYUM01000023">
    <property type="protein sequence ID" value="RYQ16989.1"/>
    <property type="molecule type" value="Genomic_DNA"/>
</dbReference>
<feature type="transmembrane region" description="Helical" evidence="1">
    <location>
        <begin position="423"/>
        <end position="441"/>
    </location>
</feature>
<dbReference type="NCBIfam" id="TIGR02675">
    <property type="entry name" value="tape_meas_nterm"/>
    <property type="match status" value="1"/>
</dbReference>
<feature type="domain" description="Tape measure protein N-terminal" evidence="2">
    <location>
        <begin position="57"/>
        <end position="238"/>
    </location>
</feature>
<dbReference type="InterPro" id="IPR013491">
    <property type="entry name" value="Tape_meas_N"/>
</dbReference>
<proteinExistence type="predicted"/>
<evidence type="ECO:0000313" key="4">
    <source>
        <dbReference type="Proteomes" id="UP000291187"/>
    </source>
</evidence>
<evidence type="ECO:0000313" key="3">
    <source>
        <dbReference type="EMBL" id="RYQ16989.1"/>
    </source>
</evidence>
<accession>A0A4Q5A3C7</accession>
<comment type="caution">
    <text evidence="3">The sequence shown here is derived from an EMBL/GenBank/DDBJ whole genome shotgun (WGS) entry which is preliminary data.</text>
</comment>
<evidence type="ECO:0000259" key="2">
    <source>
        <dbReference type="Pfam" id="PF20155"/>
    </source>
</evidence>
<evidence type="ECO:0000256" key="1">
    <source>
        <dbReference type="SAM" id="Phobius"/>
    </source>
</evidence>